<evidence type="ECO:0000256" key="5">
    <source>
        <dbReference type="ARBA" id="ARBA00023136"/>
    </source>
</evidence>
<evidence type="ECO:0000256" key="2">
    <source>
        <dbReference type="ARBA" id="ARBA00009142"/>
    </source>
</evidence>
<comment type="similarity">
    <text evidence="2 6">Belongs to the 4-toluene sulfonate uptake permease (TSUP) (TC 2.A.102) family.</text>
</comment>
<dbReference type="InterPro" id="IPR002781">
    <property type="entry name" value="TM_pro_TauE-like"/>
</dbReference>
<keyword evidence="3 6" id="KW-0812">Transmembrane</keyword>
<dbReference type="Pfam" id="PF01925">
    <property type="entry name" value="TauE"/>
    <property type="match status" value="1"/>
</dbReference>
<evidence type="ECO:0000256" key="1">
    <source>
        <dbReference type="ARBA" id="ARBA00004141"/>
    </source>
</evidence>
<sequence>MIIMGITAFAATSTYYFASYIVSLITLPVALGTLLGSMIGSKLMPHIPTNVLRVIFFVVIILAAIQMLAKGLF</sequence>
<comment type="subcellular location">
    <subcellularLocation>
        <location evidence="6">Cell membrane</location>
        <topology evidence="6">Multi-pass membrane protein</topology>
    </subcellularLocation>
    <subcellularLocation>
        <location evidence="1">Membrane</location>
        <topology evidence="1">Multi-pass membrane protein</topology>
    </subcellularLocation>
</comment>
<evidence type="ECO:0000256" key="3">
    <source>
        <dbReference type="ARBA" id="ARBA00022692"/>
    </source>
</evidence>
<keyword evidence="6" id="KW-1003">Cell membrane</keyword>
<organism evidence="7 8">
    <name type="scientific">Francisella halioticida</name>
    <dbReference type="NCBI Taxonomy" id="549298"/>
    <lineage>
        <taxon>Bacteria</taxon>
        <taxon>Pseudomonadati</taxon>
        <taxon>Pseudomonadota</taxon>
        <taxon>Gammaproteobacteria</taxon>
        <taxon>Thiotrichales</taxon>
        <taxon>Francisellaceae</taxon>
        <taxon>Francisella</taxon>
    </lineage>
</organism>
<name>A0ABN5AWF9_9GAMM</name>
<feature type="transmembrane region" description="Helical" evidence="6">
    <location>
        <begin position="15"/>
        <end position="39"/>
    </location>
</feature>
<proteinExistence type="inferred from homology"/>
<evidence type="ECO:0000313" key="7">
    <source>
        <dbReference type="EMBL" id="ASG67979.1"/>
    </source>
</evidence>
<dbReference type="Proteomes" id="UP000249910">
    <property type="component" value="Chromosome"/>
</dbReference>
<accession>A0ABN5AWF9</accession>
<reference evidence="7 8" key="1">
    <citation type="submission" date="2017-06" db="EMBL/GenBank/DDBJ databases">
        <title>Complete genome of Francisella halioticida.</title>
        <authorList>
            <person name="Sjodin A."/>
        </authorList>
    </citation>
    <scope>NUCLEOTIDE SEQUENCE [LARGE SCALE GENOMIC DNA]</scope>
    <source>
        <strain evidence="7 8">DSM 23729</strain>
    </source>
</reference>
<protein>
    <recommendedName>
        <fullName evidence="6">Probable membrane transporter protein</fullName>
    </recommendedName>
</protein>
<evidence type="ECO:0000256" key="4">
    <source>
        <dbReference type="ARBA" id="ARBA00022989"/>
    </source>
</evidence>
<keyword evidence="4 6" id="KW-1133">Transmembrane helix</keyword>
<feature type="transmembrane region" description="Helical" evidence="6">
    <location>
        <begin position="51"/>
        <end position="69"/>
    </location>
</feature>
<gene>
    <name evidence="7" type="ORF">CDV26_05890</name>
</gene>
<dbReference type="EMBL" id="CP022132">
    <property type="protein sequence ID" value="ASG67979.1"/>
    <property type="molecule type" value="Genomic_DNA"/>
</dbReference>
<evidence type="ECO:0000313" key="8">
    <source>
        <dbReference type="Proteomes" id="UP000249910"/>
    </source>
</evidence>
<evidence type="ECO:0000256" key="6">
    <source>
        <dbReference type="RuleBase" id="RU363041"/>
    </source>
</evidence>
<keyword evidence="5 6" id="KW-0472">Membrane</keyword>
<keyword evidence="8" id="KW-1185">Reference proteome</keyword>